<evidence type="ECO:0008006" key="3">
    <source>
        <dbReference type="Google" id="ProtNLM"/>
    </source>
</evidence>
<evidence type="ECO:0000313" key="2">
    <source>
        <dbReference type="Proteomes" id="UP000621516"/>
    </source>
</evidence>
<dbReference type="AlphaFoldDB" id="A0A8J6U620"/>
<keyword evidence="2" id="KW-1185">Reference proteome</keyword>
<gene>
    <name evidence="1" type="ORF">ICJ85_09535</name>
</gene>
<dbReference type="EMBL" id="JACVXD010000004">
    <property type="protein sequence ID" value="MBD0824264.1"/>
    <property type="molecule type" value="Genomic_DNA"/>
</dbReference>
<organism evidence="1 2">
    <name type="scientific">Aestuariibaculum marinum</name>
    <dbReference type="NCBI Taxonomy" id="2683592"/>
    <lineage>
        <taxon>Bacteria</taxon>
        <taxon>Pseudomonadati</taxon>
        <taxon>Bacteroidota</taxon>
        <taxon>Flavobacteriia</taxon>
        <taxon>Flavobacteriales</taxon>
        <taxon>Flavobacteriaceae</taxon>
    </lineage>
</organism>
<accession>A0A8J6U620</accession>
<evidence type="ECO:0000313" key="1">
    <source>
        <dbReference type="EMBL" id="MBD0824264.1"/>
    </source>
</evidence>
<reference evidence="1 2" key="1">
    <citation type="journal article" date="2018" name="J. Microbiol.">
        <title>Aestuariibaculum marinum sp. nov., a marine bacterium isolated from seawater in South Korea.</title>
        <authorList>
            <person name="Choi J."/>
            <person name="Lee D."/>
            <person name="Jang J.H."/>
            <person name="Cha S."/>
            <person name="Seo T."/>
        </authorList>
    </citation>
    <scope>NUCLEOTIDE SEQUENCE [LARGE SCALE GENOMIC DNA]</scope>
    <source>
        <strain evidence="1 2">IP7</strain>
    </source>
</reference>
<comment type="caution">
    <text evidence="1">The sequence shown here is derived from an EMBL/GenBank/DDBJ whole genome shotgun (WGS) entry which is preliminary data.</text>
</comment>
<sequence>MKNIILTLLILTLISCNQLTNEVESSFSTIGIKLDSLNKIKENKIEKYFNEINSKRIKKSEGENSALIYYSTIKHNRIVDSLIIKLNLIGENDLEKKKIAERFEYAKTDLKNKLNTVTELNTKTKIDSLLQPSDDLQILPNFAIISEFQAGKLNATKSAELLLENLKNQTKNQPELKKN</sequence>
<dbReference type="Proteomes" id="UP000621516">
    <property type="component" value="Unassembled WGS sequence"/>
</dbReference>
<dbReference type="RefSeq" id="WP_188223563.1">
    <property type="nucleotide sequence ID" value="NZ_JACVXD010000004.1"/>
</dbReference>
<dbReference type="PROSITE" id="PS51257">
    <property type="entry name" value="PROKAR_LIPOPROTEIN"/>
    <property type="match status" value="1"/>
</dbReference>
<protein>
    <recommendedName>
        <fullName evidence="3">Lipoprotein</fullName>
    </recommendedName>
</protein>
<name>A0A8J6U620_9FLAO</name>
<proteinExistence type="predicted"/>